<dbReference type="GO" id="GO:0004672">
    <property type="term" value="F:protein kinase activity"/>
    <property type="evidence" value="ECO:0007669"/>
    <property type="project" value="InterPro"/>
</dbReference>
<evidence type="ECO:0000259" key="3">
    <source>
        <dbReference type="PROSITE" id="PS50011"/>
    </source>
</evidence>
<dbReference type="SUPFAM" id="SSF56112">
    <property type="entry name" value="Protein kinase-like (PK-like)"/>
    <property type="match status" value="1"/>
</dbReference>
<dbReference type="InterPro" id="IPR036372">
    <property type="entry name" value="BEACH_dom_sf"/>
</dbReference>
<feature type="compositionally biased region" description="Basic and acidic residues" evidence="2">
    <location>
        <begin position="1222"/>
        <end position="1231"/>
    </location>
</feature>
<dbReference type="eggNOG" id="KOG1786">
    <property type="taxonomic scope" value="Eukaryota"/>
</dbReference>
<keyword evidence="6" id="KW-1185">Reference proteome</keyword>
<proteinExistence type="predicted"/>
<dbReference type="SUPFAM" id="SSF50978">
    <property type="entry name" value="WD40 repeat-like"/>
    <property type="match status" value="1"/>
</dbReference>
<dbReference type="Gene3D" id="2.130.10.10">
    <property type="entry name" value="YVTN repeat-like/Quinoprotein amine dehydrogenase"/>
    <property type="match status" value="1"/>
</dbReference>
<dbReference type="SUPFAM" id="SSF81837">
    <property type="entry name" value="BEACH domain"/>
    <property type="match status" value="1"/>
</dbReference>
<dbReference type="SMART" id="SM01026">
    <property type="entry name" value="Beach"/>
    <property type="match status" value="1"/>
</dbReference>
<evidence type="ECO:0000256" key="2">
    <source>
        <dbReference type="SAM" id="MobiDB-lite"/>
    </source>
</evidence>
<feature type="compositionally biased region" description="Low complexity" evidence="2">
    <location>
        <begin position="332"/>
        <end position="343"/>
    </location>
</feature>
<sequence>MGNLNASQVREYIEQDLSPTLIEYQYMLSPEYTRKCSYACCKMYNSKRSKIYKKRPTFDNHVLTDDENLSQQDELNSSPSISSSISPTMNQQDQQDQLHEENNVNNLNNNNLDNNNVNNSNNNNNSNHHNIISNNSIPLSLLPDEVNVVVRVIPKQFEMGDGKSNHSIRKAIHHSLSQIYHLNQLILDDYTFYNPSHGDLDETFILFDGPFIPKHANIPLLYDVYESKNAWFIVLEMYNYTWEELIQFNKVLLETDDIRRRFLFYQLLQAVSHCHKNNIAHGKLIPNNILINEMLWISIIGQDILYTPEHISDHHHHVLQTPMAEFKSPSKTSNTGTAGNNSTLLSPQNISENRTKDLVLLWQEGKISNFDYLMKLNALAGRRLGDQQYHPVLPWIIDFESDPTDPNSRVEWRDLTKTKFRLNKGDEMLDFTYQSPDNPHHVTEPLSEITYFIYKARRVSISALRKFVRQNYEPKEYPNSIVRLYQWTPDECIPEFFTDPNMFTSIHTDMTDLVLPPWASTPEEFIQKHKAALESDYVSQNIHHWIDLIFGYKLSGHHAIEAKNVMLRKENNDLYPSRFGFVQLFFEPHPPRYSTSNSIMERMHLYENSVKFSSKYFTSSAYHVVPFIEKINRSRVQSKGELYNDDMFAVGCLLASLYTFEPLFNTRSLEKYIRETGMLNHQPEVPALKKISQPARSIVEKLIDINLSKGKKALFINQSKKYFPEYFKYCHWVLSNLYLFQSHLERYNFVLRQIKPPNNSQEFQESIMALPPDALDLVLPHILHMFFVKKMEKNSPNHFVHIQPWTYGIEILRGMVRYSREKFLSKFKECDSAKKILKLRLYQLYMENERVESILNSTSSSDNESSSPNNTIPERSDLLLLPLNLYSYSFSSLIYNVILSDVTHKPYSKASQTSSTTYSEGITNPTTKDQKRLFLEQLLPFFIEGLFTNCVKFPEISKKICATLCKLCNDFGIIVSIQYILDPLLFKLRKKIRHYQFDESIFLLLNNLSSNLGYGTIVSYYASKFFSIILQEIKTYDLTSSSITNLENLKRNATNIIDLLENILERTTNQTLVVNNILQTNQVLINNIMEATYNLAIQNDDSNNQFVYILDIFERITHFLCRLFHICDLKVRIQIFQNSKSTFRKILCSAVYLDGYFSQQLAVAPSFANLSKNPIVNSQPLASDLVDEEAIQAQTIQANSTNNEVTKKKGIRSFFERFKRGDSTASDDKNLDISTNDSPVEDESTKESNDDENCGFKNNRHFKMGCTLYRELCCVFGNSTMREAVLNSKMLEDSLTKDTVDFSENDADELKSKEPKIQYSKAKKVTSEKNSWYIHNQLSSGKIFEKSFAFNSFDRETSDVKFKGILEYELSDLKFNDLSLRCIDVCPSDERIILTGGGLLRHHSNPVVRLWNLESSSMESTYLCYQNTGTTNKQLFRSQVDKVKFISDNKFLCKDSGGNIHLFDVETTKYLYTVGAGSPSINQELNGTMNFITFETLTNNPNILVASSYSSVPNVQFYDLRQPSKSCAFEWKLFTSQSSNYVPNMMSSTSSAVIGEHNIKCISKCHPRDNFLTIGLSNGVIFLMEQHSGLILDSFCSHENGELTKILPYDGTKPGHFITCCRKTVSFDNSPSTITGPVEDAADYKNDLIRVWDTRNSVPSKCIKAFQVSNNTNQDLVSNAPIISFDFYSRPECDQLFALQPDRILYCKSSSFVSTRNVIDRLNSKSSNDFKNKQRKLSKKKREIPIDSDNREVLYCEGQAFNNISSDSNNGNYTDVKYLPLHKLLLVSTDTGKLKVYS</sequence>
<evidence type="ECO:0000313" key="5">
    <source>
        <dbReference type="EMBL" id="EFC41892.1"/>
    </source>
</evidence>
<dbReference type="InterPro" id="IPR000409">
    <property type="entry name" value="BEACH_dom"/>
</dbReference>
<dbReference type="GeneID" id="8851493"/>
<dbReference type="STRING" id="5762.D2VMV9"/>
<reference evidence="5 6" key="1">
    <citation type="journal article" date="2010" name="Cell">
        <title>The genome of Naegleria gruberi illuminates early eukaryotic versatility.</title>
        <authorList>
            <person name="Fritz-Laylin L.K."/>
            <person name="Prochnik S.E."/>
            <person name="Ginger M.L."/>
            <person name="Dacks J.B."/>
            <person name="Carpenter M.L."/>
            <person name="Field M.C."/>
            <person name="Kuo A."/>
            <person name="Paredez A."/>
            <person name="Chapman J."/>
            <person name="Pham J."/>
            <person name="Shu S."/>
            <person name="Neupane R."/>
            <person name="Cipriano M."/>
            <person name="Mancuso J."/>
            <person name="Tu H."/>
            <person name="Salamov A."/>
            <person name="Lindquist E."/>
            <person name="Shapiro H."/>
            <person name="Lucas S."/>
            <person name="Grigoriev I.V."/>
            <person name="Cande W.Z."/>
            <person name="Fulton C."/>
            <person name="Rokhsar D.S."/>
            <person name="Dawson S.C."/>
        </authorList>
    </citation>
    <scope>NUCLEOTIDE SEQUENCE [LARGE SCALE GENOMIC DNA]</scope>
    <source>
        <strain evidence="5 6">NEG-M</strain>
    </source>
</reference>
<feature type="coiled-coil region" evidence="1">
    <location>
        <begin position="1043"/>
        <end position="1070"/>
    </location>
</feature>
<evidence type="ECO:0000256" key="1">
    <source>
        <dbReference type="SAM" id="Coils"/>
    </source>
</evidence>
<dbReference type="CDD" id="cd06071">
    <property type="entry name" value="Beach"/>
    <property type="match status" value="1"/>
</dbReference>
<dbReference type="Gene3D" id="1.10.510.10">
    <property type="entry name" value="Transferase(Phosphotransferase) domain 1"/>
    <property type="match status" value="1"/>
</dbReference>
<accession>D2VMV9</accession>
<dbReference type="PANTHER" id="PTHR46866:SF1">
    <property type="entry name" value="GH12955P"/>
    <property type="match status" value="1"/>
</dbReference>
<evidence type="ECO:0008006" key="7">
    <source>
        <dbReference type="Google" id="ProtNLM"/>
    </source>
</evidence>
<organism evidence="6">
    <name type="scientific">Naegleria gruberi</name>
    <name type="common">Amoeba</name>
    <dbReference type="NCBI Taxonomy" id="5762"/>
    <lineage>
        <taxon>Eukaryota</taxon>
        <taxon>Discoba</taxon>
        <taxon>Heterolobosea</taxon>
        <taxon>Tetramitia</taxon>
        <taxon>Eutetramitia</taxon>
        <taxon>Vahlkampfiidae</taxon>
        <taxon>Naegleria</taxon>
    </lineage>
</organism>
<dbReference type="InterPro" id="IPR036322">
    <property type="entry name" value="WD40_repeat_dom_sf"/>
</dbReference>
<gene>
    <name evidence="5" type="ORF">NAEGRDRAFT_80587</name>
</gene>
<dbReference type="Pfam" id="PF00069">
    <property type="entry name" value="Pkinase"/>
    <property type="match status" value="1"/>
</dbReference>
<dbReference type="OMA" id="NEMLWIS"/>
<protein>
    <recommendedName>
        <fullName evidence="7">BEACH domain-containing protein</fullName>
    </recommendedName>
</protein>
<evidence type="ECO:0000313" key="6">
    <source>
        <dbReference type="Proteomes" id="UP000006671"/>
    </source>
</evidence>
<dbReference type="InterPro" id="IPR000719">
    <property type="entry name" value="Prot_kinase_dom"/>
</dbReference>
<feature type="domain" description="Protein kinase" evidence="3">
    <location>
        <begin position="153"/>
        <end position="546"/>
    </location>
</feature>
<dbReference type="EMBL" id="GG738883">
    <property type="protein sequence ID" value="EFC41892.1"/>
    <property type="molecule type" value="Genomic_DNA"/>
</dbReference>
<feature type="region of interest" description="Disordered" evidence="2">
    <location>
        <begin position="63"/>
        <end position="129"/>
    </location>
</feature>
<dbReference type="KEGG" id="ngr:NAEGRDRAFT_80587"/>
<evidence type="ECO:0000259" key="4">
    <source>
        <dbReference type="PROSITE" id="PS50197"/>
    </source>
</evidence>
<dbReference type="PANTHER" id="PTHR46866">
    <property type="entry name" value="GH12955P"/>
    <property type="match status" value="1"/>
</dbReference>
<dbReference type="OrthoDB" id="26681at2759"/>
<dbReference type="Proteomes" id="UP000006671">
    <property type="component" value="Unassembled WGS sequence"/>
</dbReference>
<dbReference type="Gene3D" id="1.10.1540.10">
    <property type="entry name" value="BEACH domain"/>
    <property type="match status" value="1"/>
</dbReference>
<dbReference type="RefSeq" id="XP_002674636.1">
    <property type="nucleotide sequence ID" value="XM_002674590.1"/>
</dbReference>
<feature type="domain" description="BEACH" evidence="4">
    <location>
        <begin position="347"/>
        <end position="611"/>
    </location>
</feature>
<feature type="region of interest" description="Disordered" evidence="2">
    <location>
        <begin position="1222"/>
        <end position="1251"/>
    </location>
</feature>
<dbReference type="InterPro" id="IPR015943">
    <property type="entry name" value="WD40/YVTN_repeat-like_dom_sf"/>
</dbReference>
<dbReference type="PROSITE" id="PS50011">
    <property type="entry name" value="PROTEIN_KINASE_DOM"/>
    <property type="match status" value="1"/>
</dbReference>
<name>D2VMV9_NAEGR</name>
<keyword evidence="1" id="KW-0175">Coiled coil</keyword>
<dbReference type="InterPro" id="IPR011009">
    <property type="entry name" value="Kinase-like_dom_sf"/>
</dbReference>
<feature type="compositionally biased region" description="Low complexity" evidence="2">
    <location>
        <begin position="77"/>
        <end position="87"/>
    </location>
</feature>
<dbReference type="GO" id="GO:0005524">
    <property type="term" value="F:ATP binding"/>
    <property type="evidence" value="ECO:0007669"/>
    <property type="project" value="InterPro"/>
</dbReference>
<dbReference type="InParanoid" id="D2VMV9"/>
<dbReference type="Pfam" id="PF02138">
    <property type="entry name" value="Beach"/>
    <property type="match status" value="1"/>
</dbReference>
<feature type="region of interest" description="Disordered" evidence="2">
    <location>
        <begin position="326"/>
        <end position="348"/>
    </location>
</feature>
<feature type="compositionally biased region" description="Low complexity" evidence="2">
    <location>
        <begin position="103"/>
        <end position="129"/>
    </location>
</feature>
<dbReference type="PROSITE" id="PS50197">
    <property type="entry name" value="BEACH"/>
    <property type="match status" value="1"/>
</dbReference>
<dbReference type="VEuPathDB" id="AmoebaDB:NAEGRDRAFT_80587"/>